<feature type="region of interest" description="Disordered" evidence="12">
    <location>
        <begin position="596"/>
        <end position="617"/>
    </location>
</feature>
<evidence type="ECO:0000256" key="7">
    <source>
        <dbReference type="ARBA" id="ARBA00023123"/>
    </source>
</evidence>
<dbReference type="Gene3D" id="1.20.5.190">
    <property type="match status" value="3"/>
</dbReference>
<evidence type="ECO:0000256" key="6">
    <source>
        <dbReference type="ARBA" id="ARBA00023054"/>
    </source>
</evidence>
<keyword evidence="8 10" id="KW-0505">Motor protein</keyword>
<dbReference type="GO" id="GO:0009888">
    <property type="term" value="P:tissue development"/>
    <property type="evidence" value="ECO:0007669"/>
    <property type="project" value="UniProtKB-ARBA"/>
</dbReference>
<dbReference type="PANTHER" id="PTHR13140">
    <property type="entry name" value="MYOSIN"/>
    <property type="match status" value="1"/>
</dbReference>
<dbReference type="Gene3D" id="1.20.120.720">
    <property type="entry name" value="Myosin VI head, motor domain, U50 subdomain"/>
    <property type="match status" value="1"/>
</dbReference>
<accession>A0A553NUT1</accession>
<evidence type="ECO:0000256" key="11">
    <source>
        <dbReference type="SAM" id="Coils"/>
    </source>
</evidence>
<evidence type="ECO:0000313" key="15">
    <source>
        <dbReference type="Proteomes" id="UP000318571"/>
    </source>
</evidence>
<dbReference type="InterPro" id="IPR001609">
    <property type="entry name" value="Myosin_head_motor_dom-like"/>
</dbReference>
<dbReference type="SUPFAM" id="SSF52540">
    <property type="entry name" value="P-loop containing nucleoside triphosphate hydrolases"/>
    <property type="match status" value="2"/>
</dbReference>
<sequence>GSRVWIPHAGSVWCAAIILNDHVAGTSQTLEVETEEGLERHVLKIKSPDDLPPLRNPEILVGENDLTSLSYLHEPAVLHNLSVRFMQNQSIYTYCGIVLVAINPYEELHIYGADTIGMYRGKNMGDLDPHIYAVAEEAFTKMERDARNQSIIVSGESGAGKTVSAKYAMRYFATVGGASQTETQVEKKVLASSPIMEAIGNAKTTRNDNSSRFGKYIEIDFNKFFHIIGANMRTYLLEKSRVVFQASDERNYHVFYQMCAGRNEEPLAGCHLDEPEAFFYLNQGDAPQIEGVDDLKELQSTLEAFKLLGFSSHDQTRILRILSGVLHLGNVEIESGSGRGDSETSTIEANDPSLKIMAELFEIEEDQFRKWLCYRKIVTTRETYTKPMNAQAALFARDALAKCIYAYLFDWIVLHINKALRTTGKANKFIGVLDIYGFETFEVNSFEQFCINYANEKLQQQFNLHVFKLEQEEYLKEGIDWKMIDFYDNQPCIDLIESKLGVLDLLDEECRMPKGSDKSWVEKLYDKCKKWEHFSKPRLSQTAFIVKHFADMVEYESSGFLDKNRDTVMEEQTNILRASNNDLLSDLFMDKVSKAGAGKAGKSPGGPGGGTKQNKKTVGSQFRDSLNLLMTTLNATTPHYVRCIKPNDEKAAFQFDPKRAVQQLRACGVLETVRISAAGYPSRWTYYDFFLRYRVLCHSRDVKKNDHRTTCENIISKLINDEDKYRFGKSKLFFRAGQVAYMEKLRSEKLRECGIMIQKHVKGWLYRKKYQKTKSSTLTMQRWVRGFLARRRTRHIRRTQAATTIQRFVRGWLNRVQYQRVQRSTIRLQAQIRGYLARKKHLELVRNAKAIIIQMNARGWLQRQKYQRTLRHIVMVQCQIRRFMAKRQLKRMKIAAKSIEHQKKLNEGLENKIISLQQKLTQTQQQNKAFKGLKNDHDNALKELEILKKSDQANKGALKNLSSLEEELAAVKLELQRERDEKMDIVNTSEKRLSSLQSENDAKESELVQLKAELAQVQEQVTNQGQVNAEEMNRKFTEEKAQIHQEYEQERIAYQKLLKDYNRLEAQFENLQDEVHQNRAGSNMSFVSSSFTSDFHGEEESAYGSQSGRSSMRSSGVPDRGRLDQVDWEKGMESDVALTLKLQQKLKEAQRDKEKLEKRLEDLESSEAAQVNEKQAADRIRLQELEMENSKLQGDLKRMRESLADDSGDNEQLKEMMGKVGKWRVIIGTTSFGQLTSTEQFEQLQDEVDRRREECIQLRTVLATASLDEQPFSLLSRSSELPEAEELFTAYETQKNVIAQLQDQLTEEKAKSREVEGDLRSELEKITKTSHEQQMVINNTINRDPVNNTELCLQHEITRLTGENFDLREKIESLNDTIKRLKRQLRAYFKKLNEMGVLSMDVTLLSGVARKTDEDVPVICGMCTSLKVSQIIKILNLYTPADEYEEKVTPSFVRKIQATLQARAIQESQQATTLLMDTKFSFAVRFPFNPSRIQLEELEIPETYNNLHTMLKKV</sequence>
<evidence type="ECO:0000256" key="3">
    <source>
        <dbReference type="ARBA" id="ARBA00022741"/>
    </source>
</evidence>
<keyword evidence="6 11" id="KW-0175">Coiled coil</keyword>
<evidence type="ECO:0000256" key="5">
    <source>
        <dbReference type="ARBA" id="ARBA00022860"/>
    </source>
</evidence>
<dbReference type="GO" id="GO:0005737">
    <property type="term" value="C:cytoplasm"/>
    <property type="evidence" value="ECO:0007669"/>
    <property type="project" value="TreeGrafter"/>
</dbReference>
<evidence type="ECO:0000256" key="8">
    <source>
        <dbReference type="ARBA" id="ARBA00023175"/>
    </source>
</evidence>
<dbReference type="SMART" id="SM00242">
    <property type="entry name" value="MYSc"/>
    <property type="match status" value="1"/>
</dbReference>
<dbReference type="InterPro" id="IPR036103">
    <property type="entry name" value="MYSc_Myo5"/>
</dbReference>
<keyword evidence="4 10" id="KW-0067">ATP-binding</keyword>
<dbReference type="FunFam" id="1.10.10.820:FF:000001">
    <property type="entry name" value="Myosin heavy chain"/>
    <property type="match status" value="1"/>
</dbReference>
<dbReference type="FunFam" id="1.20.58.530:FF:000002">
    <property type="entry name" value="Class V myosin"/>
    <property type="match status" value="1"/>
</dbReference>
<evidence type="ECO:0000256" key="2">
    <source>
        <dbReference type="ARBA" id="ARBA00022737"/>
    </source>
</evidence>
<protein>
    <recommendedName>
        <fullName evidence="13">Myosin motor domain-containing protein</fullName>
    </recommendedName>
</protein>
<reference evidence="14 15" key="1">
    <citation type="journal article" date="2018" name="Nat. Ecol. Evol.">
        <title>Genomic signatures of mitonuclear coevolution across populations of Tigriopus californicus.</title>
        <authorList>
            <person name="Barreto F.S."/>
            <person name="Watson E.T."/>
            <person name="Lima T.G."/>
            <person name="Willett C.S."/>
            <person name="Edmands S."/>
            <person name="Li W."/>
            <person name="Burton R.S."/>
        </authorList>
    </citation>
    <scope>NUCLEOTIDE SEQUENCE [LARGE SCALE GENOMIC DNA]</scope>
    <source>
        <strain evidence="14 15">San Diego</strain>
    </source>
</reference>
<comment type="caution">
    <text evidence="14">The sequence shown here is derived from an EMBL/GenBank/DDBJ whole genome shotgun (WGS) entry which is preliminary data.</text>
</comment>
<keyword evidence="2" id="KW-0677">Repeat</keyword>
<dbReference type="SUPFAM" id="SSF50084">
    <property type="entry name" value="Myosin S1 fragment, N-terminal domain"/>
    <property type="match status" value="1"/>
</dbReference>
<organism evidence="14 15">
    <name type="scientific">Tigriopus californicus</name>
    <name type="common">Marine copepod</name>
    <dbReference type="NCBI Taxonomy" id="6832"/>
    <lineage>
        <taxon>Eukaryota</taxon>
        <taxon>Metazoa</taxon>
        <taxon>Ecdysozoa</taxon>
        <taxon>Arthropoda</taxon>
        <taxon>Crustacea</taxon>
        <taxon>Multicrustacea</taxon>
        <taxon>Hexanauplia</taxon>
        <taxon>Copepoda</taxon>
        <taxon>Harpacticoida</taxon>
        <taxon>Harpacticidae</taxon>
        <taxon>Tigriopus</taxon>
    </lineage>
</organism>
<dbReference type="InterPro" id="IPR000048">
    <property type="entry name" value="IQ_motif_EF-hand-BS"/>
</dbReference>
<gene>
    <name evidence="14" type="ORF">TCAL_07205</name>
</gene>
<evidence type="ECO:0000256" key="4">
    <source>
        <dbReference type="ARBA" id="ARBA00022840"/>
    </source>
</evidence>
<keyword evidence="15" id="KW-1185">Reference proteome</keyword>
<dbReference type="EMBL" id="VCGU01000010">
    <property type="protein sequence ID" value="TRY69176.1"/>
    <property type="molecule type" value="Genomic_DNA"/>
</dbReference>
<dbReference type="Pfam" id="PF00612">
    <property type="entry name" value="IQ"/>
    <property type="match status" value="5"/>
</dbReference>
<dbReference type="SMART" id="SM00015">
    <property type="entry name" value="IQ"/>
    <property type="match status" value="6"/>
</dbReference>
<dbReference type="PRINTS" id="PR00193">
    <property type="entry name" value="MYOSINHEAVY"/>
</dbReference>
<dbReference type="Proteomes" id="UP000318571">
    <property type="component" value="Chromosome 1"/>
</dbReference>
<dbReference type="Gene3D" id="1.10.287.1490">
    <property type="match status" value="1"/>
</dbReference>
<dbReference type="GO" id="GO:0000146">
    <property type="term" value="F:microfilament motor activity"/>
    <property type="evidence" value="ECO:0007669"/>
    <property type="project" value="TreeGrafter"/>
</dbReference>
<feature type="coiled-coil region" evidence="11">
    <location>
        <begin position="1139"/>
        <end position="1202"/>
    </location>
</feature>
<evidence type="ECO:0000259" key="13">
    <source>
        <dbReference type="PROSITE" id="PS51456"/>
    </source>
</evidence>
<name>A0A553NUT1_TIGCA</name>
<feature type="coiled-coil region" evidence="11">
    <location>
        <begin position="1284"/>
        <end position="1318"/>
    </location>
</feature>
<dbReference type="PROSITE" id="PS51456">
    <property type="entry name" value="MYOSIN_MOTOR"/>
    <property type="match status" value="1"/>
</dbReference>
<dbReference type="GO" id="GO:0048731">
    <property type="term" value="P:system development"/>
    <property type="evidence" value="ECO:0007669"/>
    <property type="project" value="UniProtKB-ARBA"/>
</dbReference>
<feature type="domain" description="Myosin motor" evidence="13">
    <location>
        <begin position="61"/>
        <end position="747"/>
    </location>
</feature>
<dbReference type="OMA" id="ANNDHRE"/>
<dbReference type="PANTHER" id="PTHR13140:SF706">
    <property type="entry name" value="DILUTE CLASS UNCONVENTIONAL MYOSIN, ISOFORM C"/>
    <property type="match status" value="1"/>
</dbReference>
<feature type="non-terminal residue" evidence="14">
    <location>
        <position position="1"/>
    </location>
</feature>
<dbReference type="InterPro" id="IPR036961">
    <property type="entry name" value="Kinesin_motor_dom_sf"/>
</dbReference>
<keyword evidence="9 10" id="KW-0009">Actin-binding</keyword>
<evidence type="ECO:0000256" key="9">
    <source>
        <dbReference type="ARBA" id="ARBA00023203"/>
    </source>
</evidence>
<evidence type="ECO:0000256" key="1">
    <source>
        <dbReference type="ARBA" id="ARBA00008314"/>
    </source>
</evidence>
<keyword evidence="3 10" id="KW-0547">Nucleotide-binding</keyword>
<dbReference type="GO" id="GO:0016459">
    <property type="term" value="C:myosin complex"/>
    <property type="evidence" value="ECO:0007669"/>
    <property type="project" value="UniProtKB-KW"/>
</dbReference>
<dbReference type="Pfam" id="PF25966">
    <property type="entry name" value="Myo5a"/>
    <property type="match status" value="1"/>
</dbReference>
<comment type="similarity">
    <text evidence="1 10">Belongs to the TRAFAC class myosin-kinesin ATPase superfamily. Myosin family.</text>
</comment>
<keyword evidence="5" id="KW-0112">Calmodulin-binding</keyword>
<dbReference type="STRING" id="6832.A0A553NUT1"/>
<feature type="region of interest" description="Actin-binding" evidence="10">
    <location>
        <begin position="626"/>
        <end position="648"/>
    </location>
</feature>
<dbReference type="Gene3D" id="3.40.850.10">
    <property type="entry name" value="Kinesin motor domain"/>
    <property type="match status" value="1"/>
</dbReference>
<proteinExistence type="inferred from homology"/>
<dbReference type="Gene3D" id="6.20.240.20">
    <property type="match status" value="1"/>
</dbReference>
<dbReference type="Gene3D" id="1.10.10.820">
    <property type="match status" value="1"/>
</dbReference>
<evidence type="ECO:0000256" key="10">
    <source>
        <dbReference type="PROSITE-ProRule" id="PRU00782"/>
    </source>
</evidence>
<dbReference type="Gene3D" id="1.20.58.530">
    <property type="match status" value="1"/>
</dbReference>
<feature type="compositionally biased region" description="Low complexity" evidence="12">
    <location>
        <begin position="1104"/>
        <end position="1116"/>
    </location>
</feature>
<feature type="binding site" evidence="10">
    <location>
        <begin position="155"/>
        <end position="162"/>
    </location>
    <ligand>
        <name>ATP</name>
        <dbReference type="ChEBI" id="CHEBI:30616"/>
    </ligand>
</feature>
<dbReference type="Pfam" id="PF00063">
    <property type="entry name" value="Myosin_head"/>
    <property type="match status" value="1"/>
</dbReference>
<dbReference type="CDD" id="cd01380">
    <property type="entry name" value="MYSc_Myo5"/>
    <property type="match status" value="1"/>
</dbReference>
<dbReference type="InterPro" id="IPR058662">
    <property type="entry name" value="Myo5a/b_dom"/>
</dbReference>
<dbReference type="GO" id="GO:0051015">
    <property type="term" value="F:actin filament binding"/>
    <property type="evidence" value="ECO:0007669"/>
    <property type="project" value="TreeGrafter"/>
</dbReference>
<dbReference type="GO" id="GO:0048513">
    <property type="term" value="P:animal organ development"/>
    <property type="evidence" value="ECO:0007669"/>
    <property type="project" value="UniProtKB-ARBA"/>
</dbReference>
<dbReference type="PROSITE" id="PS50096">
    <property type="entry name" value="IQ"/>
    <property type="match status" value="5"/>
</dbReference>
<keyword evidence="7 10" id="KW-0518">Myosin</keyword>
<evidence type="ECO:0000313" key="14">
    <source>
        <dbReference type="EMBL" id="TRY69176.1"/>
    </source>
</evidence>
<feature type="coiled-coil region" evidence="11">
    <location>
        <begin position="1357"/>
        <end position="1391"/>
    </location>
</feature>
<dbReference type="GO" id="GO:0005524">
    <property type="term" value="F:ATP binding"/>
    <property type="evidence" value="ECO:0007669"/>
    <property type="project" value="UniProtKB-UniRule"/>
</dbReference>
<dbReference type="InterPro" id="IPR027417">
    <property type="entry name" value="P-loop_NTPase"/>
</dbReference>
<evidence type="ECO:0000256" key="12">
    <source>
        <dbReference type="SAM" id="MobiDB-lite"/>
    </source>
</evidence>
<dbReference type="GO" id="GO:0016020">
    <property type="term" value="C:membrane"/>
    <property type="evidence" value="ECO:0007669"/>
    <property type="project" value="TreeGrafter"/>
</dbReference>
<dbReference type="GO" id="GO:0007015">
    <property type="term" value="P:actin filament organization"/>
    <property type="evidence" value="ECO:0007669"/>
    <property type="project" value="TreeGrafter"/>
</dbReference>
<feature type="region of interest" description="Disordered" evidence="12">
    <location>
        <begin position="1097"/>
        <end position="1121"/>
    </location>
</feature>
<feature type="coiled-coil region" evidence="11">
    <location>
        <begin position="899"/>
        <end position="1081"/>
    </location>
</feature>